<dbReference type="Gene3D" id="1.10.357.10">
    <property type="entry name" value="Tetracycline Repressor, domain 2"/>
    <property type="match status" value="1"/>
</dbReference>
<dbReference type="PANTHER" id="PTHR30055:SF146">
    <property type="entry name" value="HTH-TYPE TRANSCRIPTIONAL DUAL REGULATOR CECR"/>
    <property type="match status" value="1"/>
</dbReference>
<dbReference type="FunFam" id="1.10.10.60:FF:000141">
    <property type="entry name" value="TetR family transcriptional regulator"/>
    <property type="match status" value="1"/>
</dbReference>
<dbReference type="GO" id="GO:0000976">
    <property type="term" value="F:transcription cis-regulatory region binding"/>
    <property type="evidence" value="ECO:0007669"/>
    <property type="project" value="TreeGrafter"/>
</dbReference>
<dbReference type="PANTHER" id="PTHR30055">
    <property type="entry name" value="HTH-TYPE TRANSCRIPTIONAL REGULATOR RUTR"/>
    <property type="match status" value="1"/>
</dbReference>
<dbReference type="Pfam" id="PF00440">
    <property type="entry name" value="TetR_N"/>
    <property type="match status" value="1"/>
</dbReference>
<dbReference type="InterPro" id="IPR009057">
    <property type="entry name" value="Homeodomain-like_sf"/>
</dbReference>
<comment type="caution">
    <text evidence="6">The sequence shown here is derived from an EMBL/GenBank/DDBJ whole genome shotgun (WGS) entry which is preliminary data.</text>
</comment>
<dbReference type="InterPro" id="IPR023772">
    <property type="entry name" value="DNA-bd_HTH_TetR-type_CS"/>
</dbReference>
<dbReference type="RefSeq" id="WP_184748015.1">
    <property type="nucleotide sequence ID" value="NZ_JACHGJ010000008.1"/>
</dbReference>
<dbReference type="InterPro" id="IPR050109">
    <property type="entry name" value="HTH-type_TetR-like_transc_reg"/>
</dbReference>
<dbReference type="Gene3D" id="1.10.10.60">
    <property type="entry name" value="Homeodomain-like"/>
    <property type="match status" value="1"/>
</dbReference>
<keyword evidence="7" id="KW-1185">Reference proteome</keyword>
<feature type="domain" description="HTH tetR-type" evidence="5">
    <location>
        <begin position="11"/>
        <end position="71"/>
    </location>
</feature>
<proteinExistence type="predicted"/>
<evidence type="ECO:0000256" key="1">
    <source>
        <dbReference type="ARBA" id="ARBA00023015"/>
    </source>
</evidence>
<evidence type="ECO:0000313" key="7">
    <source>
        <dbReference type="Proteomes" id="UP000587760"/>
    </source>
</evidence>
<dbReference type="PROSITE" id="PS50977">
    <property type="entry name" value="HTH_TETR_2"/>
    <property type="match status" value="1"/>
</dbReference>
<reference evidence="6 7" key="1">
    <citation type="submission" date="2020-08" db="EMBL/GenBank/DDBJ databases">
        <title>Genomic Encyclopedia of Type Strains, Phase IV (KMG-IV): sequencing the most valuable type-strain genomes for metagenomic binning, comparative biology and taxonomic classification.</title>
        <authorList>
            <person name="Goeker M."/>
        </authorList>
    </citation>
    <scope>NUCLEOTIDE SEQUENCE [LARGE SCALE GENOMIC DNA]</scope>
    <source>
        <strain evidence="6 7">DSM 2461</strain>
    </source>
</reference>
<keyword evidence="2 4" id="KW-0238">DNA-binding</keyword>
<dbReference type="GO" id="GO:0003700">
    <property type="term" value="F:DNA-binding transcription factor activity"/>
    <property type="evidence" value="ECO:0007669"/>
    <property type="project" value="TreeGrafter"/>
</dbReference>
<gene>
    <name evidence="6" type="ORF">HNR50_003457</name>
</gene>
<keyword evidence="1" id="KW-0805">Transcription regulation</keyword>
<evidence type="ECO:0000256" key="3">
    <source>
        <dbReference type="ARBA" id="ARBA00023163"/>
    </source>
</evidence>
<evidence type="ECO:0000259" key="5">
    <source>
        <dbReference type="PROSITE" id="PS50977"/>
    </source>
</evidence>
<accession>A0A841RDS2</accession>
<dbReference type="InterPro" id="IPR039536">
    <property type="entry name" value="TetR_C_Proteobacteria"/>
</dbReference>
<evidence type="ECO:0000313" key="6">
    <source>
        <dbReference type="EMBL" id="MBB6481776.1"/>
    </source>
</evidence>
<dbReference type="Pfam" id="PF14246">
    <property type="entry name" value="TetR_C_7"/>
    <property type="match status" value="1"/>
</dbReference>
<dbReference type="AlphaFoldDB" id="A0A841RDS2"/>
<keyword evidence="3" id="KW-0804">Transcription</keyword>
<dbReference type="PROSITE" id="PS01081">
    <property type="entry name" value="HTH_TETR_1"/>
    <property type="match status" value="1"/>
</dbReference>
<sequence>MNKERKKRDTSRKHKLILDSAIDLFGQKGYEAVSMDEIAETAHVSKRTVYNHFQSKEKLFQEIVEIFVAQSDLKKPLDYSPSIPIREQLESFVRAAMHMIDDPRRRSLSKLLTSVFIMDPLFCRQTYSAYSPHKALINWLKDAGADGRIRCASPELAAKVFYGLVEGCITWNALMSEGISLADIDPVIDELIEVFLSRYGADSLK</sequence>
<dbReference type="PRINTS" id="PR00455">
    <property type="entry name" value="HTHTETR"/>
</dbReference>
<protein>
    <submittedName>
        <fullName evidence="6">TetR/AcrR family transcriptional regulator of autoinduction and epiphytic fitness</fullName>
    </submittedName>
</protein>
<dbReference type="SUPFAM" id="SSF46689">
    <property type="entry name" value="Homeodomain-like"/>
    <property type="match status" value="1"/>
</dbReference>
<dbReference type="SUPFAM" id="SSF48498">
    <property type="entry name" value="Tetracyclin repressor-like, C-terminal domain"/>
    <property type="match status" value="1"/>
</dbReference>
<dbReference type="InterPro" id="IPR036271">
    <property type="entry name" value="Tet_transcr_reg_TetR-rel_C_sf"/>
</dbReference>
<name>A0A841RDS2_9SPIO</name>
<dbReference type="EMBL" id="JACHGJ010000008">
    <property type="protein sequence ID" value="MBB6481776.1"/>
    <property type="molecule type" value="Genomic_DNA"/>
</dbReference>
<evidence type="ECO:0000256" key="4">
    <source>
        <dbReference type="PROSITE-ProRule" id="PRU00335"/>
    </source>
</evidence>
<dbReference type="InterPro" id="IPR001647">
    <property type="entry name" value="HTH_TetR"/>
</dbReference>
<organism evidence="6 7">
    <name type="scientific">Spirochaeta isovalerica</name>
    <dbReference type="NCBI Taxonomy" id="150"/>
    <lineage>
        <taxon>Bacteria</taxon>
        <taxon>Pseudomonadati</taxon>
        <taxon>Spirochaetota</taxon>
        <taxon>Spirochaetia</taxon>
        <taxon>Spirochaetales</taxon>
        <taxon>Spirochaetaceae</taxon>
        <taxon>Spirochaeta</taxon>
    </lineage>
</organism>
<dbReference type="Proteomes" id="UP000587760">
    <property type="component" value="Unassembled WGS sequence"/>
</dbReference>
<evidence type="ECO:0000256" key="2">
    <source>
        <dbReference type="ARBA" id="ARBA00023125"/>
    </source>
</evidence>
<feature type="DNA-binding region" description="H-T-H motif" evidence="4">
    <location>
        <begin position="34"/>
        <end position="53"/>
    </location>
</feature>